<evidence type="ECO:0000313" key="2">
    <source>
        <dbReference type="Proteomes" id="UP000629870"/>
    </source>
</evidence>
<reference evidence="1 2" key="1">
    <citation type="submission" date="2020-08" db="EMBL/GenBank/DDBJ databases">
        <title>Genomic Encyclopedia of Type Strains, Phase IV (KMG-IV): sequencing the most valuable type-strain genomes for metagenomic binning, comparative biology and taxonomic classification.</title>
        <authorList>
            <person name="Goeker M."/>
        </authorList>
    </citation>
    <scope>NUCLEOTIDE SEQUENCE [LARGE SCALE GENOMIC DNA]</scope>
    <source>
        <strain evidence="1 2">DSM 12027</strain>
    </source>
</reference>
<keyword evidence="2" id="KW-1185">Reference proteome</keyword>
<organism evidence="1 2">
    <name type="scientific">Deinococcus radiopugnans ATCC 19172</name>
    <dbReference type="NCBI Taxonomy" id="585398"/>
    <lineage>
        <taxon>Bacteria</taxon>
        <taxon>Thermotogati</taxon>
        <taxon>Deinococcota</taxon>
        <taxon>Deinococci</taxon>
        <taxon>Deinococcales</taxon>
        <taxon>Deinococcaceae</taxon>
        <taxon>Deinococcus</taxon>
    </lineage>
</organism>
<dbReference type="Proteomes" id="UP000629870">
    <property type="component" value="Unassembled WGS sequence"/>
</dbReference>
<accession>A0ABR6NYL1</accession>
<comment type="caution">
    <text evidence="1">The sequence shown here is derived from an EMBL/GenBank/DDBJ whole genome shotgun (WGS) entry which is preliminary data.</text>
</comment>
<evidence type="ECO:0000313" key="1">
    <source>
        <dbReference type="EMBL" id="MBB6018564.1"/>
    </source>
</evidence>
<dbReference type="EMBL" id="JACHEW010000034">
    <property type="protein sequence ID" value="MBB6018564.1"/>
    <property type="molecule type" value="Genomic_DNA"/>
</dbReference>
<name>A0ABR6NYL1_9DEIO</name>
<gene>
    <name evidence="1" type="ORF">HNQ04_003845</name>
</gene>
<proteinExistence type="predicted"/>
<protein>
    <submittedName>
        <fullName evidence="1">Uncharacterized protein</fullName>
    </submittedName>
</protein>
<sequence>MPPCSPSELYQSQLLVEIHSLSAICASPFGQKETAVLTNALRLTVVPAGEKLLGHGHMVGPVLGCGAVGLDVADQDAREQPSLNAPEARMAVVITGGTSSFKRNQRG</sequence>